<dbReference type="AlphaFoldDB" id="A0AAJ6VM42"/>
<accession>A0AAJ6VM42</accession>
<dbReference type="InterPro" id="IPR001971">
    <property type="entry name" value="Ribosomal_uS11"/>
</dbReference>
<proteinExistence type="inferred from homology"/>
<dbReference type="Pfam" id="PF00411">
    <property type="entry name" value="Ribosomal_S11"/>
    <property type="match status" value="1"/>
</dbReference>
<evidence type="ECO:0000256" key="1">
    <source>
        <dbReference type="ARBA" id="ARBA00006194"/>
    </source>
</evidence>
<dbReference type="GO" id="GO:1990904">
    <property type="term" value="C:ribonucleoprotein complex"/>
    <property type="evidence" value="ECO:0007669"/>
    <property type="project" value="UniProtKB-KW"/>
</dbReference>
<dbReference type="GeneID" id="105359551"/>
<name>A0AAJ6VM42_9HYME</name>
<gene>
    <name evidence="5" type="primary">LOC105359551</name>
</gene>
<dbReference type="RefSeq" id="XP_011494467.1">
    <property type="nucleotide sequence ID" value="XM_011496165.1"/>
</dbReference>
<organism evidence="4 5">
    <name type="scientific">Ceratosolen solmsi marchali</name>
    <dbReference type="NCBI Taxonomy" id="326594"/>
    <lineage>
        <taxon>Eukaryota</taxon>
        <taxon>Metazoa</taxon>
        <taxon>Ecdysozoa</taxon>
        <taxon>Arthropoda</taxon>
        <taxon>Hexapoda</taxon>
        <taxon>Insecta</taxon>
        <taxon>Pterygota</taxon>
        <taxon>Neoptera</taxon>
        <taxon>Endopterygota</taxon>
        <taxon>Hymenoptera</taxon>
        <taxon>Apocrita</taxon>
        <taxon>Proctotrupomorpha</taxon>
        <taxon>Chalcidoidea</taxon>
        <taxon>Agaonidae</taxon>
        <taxon>Agaoninae</taxon>
        <taxon>Ceratosolen</taxon>
    </lineage>
</organism>
<protein>
    <submittedName>
        <fullName evidence="5">28S ribosomal protein S11, mitochondrial</fullName>
    </submittedName>
</protein>
<feature type="non-terminal residue" evidence="5">
    <location>
        <position position="1"/>
    </location>
</feature>
<keyword evidence="3" id="KW-0687">Ribonucleoprotein</keyword>
<reference evidence="5" key="1">
    <citation type="submission" date="2025-08" db="UniProtKB">
        <authorList>
            <consortium name="RefSeq"/>
        </authorList>
    </citation>
    <scope>IDENTIFICATION</scope>
</reference>
<dbReference type="Gene3D" id="3.30.420.80">
    <property type="entry name" value="Ribosomal protein S11"/>
    <property type="match status" value="1"/>
</dbReference>
<dbReference type="SUPFAM" id="SSF53137">
    <property type="entry name" value="Translational machinery components"/>
    <property type="match status" value="1"/>
</dbReference>
<evidence type="ECO:0000256" key="2">
    <source>
        <dbReference type="ARBA" id="ARBA00022980"/>
    </source>
</evidence>
<dbReference type="Proteomes" id="UP000695007">
    <property type="component" value="Unplaced"/>
</dbReference>
<dbReference type="PANTHER" id="PTHR11759">
    <property type="entry name" value="40S RIBOSOMAL PROTEIN S14/30S RIBOSOMAL PROTEIN S11"/>
    <property type="match status" value="1"/>
</dbReference>
<dbReference type="GO" id="GO:0003735">
    <property type="term" value="F:structural constituent of ribosome"/>
    <property type="evidence" value="ECO:0007669"/>
    <property type="project" value="InterPro"/>
</dbReference>
<dbReference type="InterPro" id="IPR036967">
    <property type="entry name" value="Ribosomal_uS11_sf"/>
</dbReference>
<keyword evidence="2 5" id="KW-0689">Ribosomal protein</keyword>
<dbReference type="GO" id="GO:0006412">
    <property type="term" value="P:translation"/>
    <property type="evidence" value="ECO:0007669"/>
    <property type="project" value="InterPro"/>
</dbReference>
<keyword evidence="4" id="KW-1185">Reference proteome</keyword>
<dbReference type="GO" id="GO:0005840">
    <property type="term" value="C:ribosome"/>
    <property type="evidence" value="ECO:0007669"/>
    <property type="project" value="UniProtKB-KW"/>
</dbReference>
<dbReference type="KEGG" id="csol:105359551"/>
<evidence type="ECO:0000256" key="3">
    <source>
        <dbReference type="ARBA" id="ARBA00023274"/>
    </source>
</evidence>
<comment type="similarity">
    <text evidence="1">Belongs to the universal ribosomal protein uS11 family.</text>
</comment>
<dbReference type="CTD" id="64963"/>
<evidence type="ECO:0000313" key="4">
    <source>
        <dbReference type="Proteomes" id="UP000695007"/>
    </source>
</evidence>
<evidence type="ECO:0000313" key="5">
    <source>
        <dbReference type="RefSeq" id="XP_011494467.1"/>
    </source>
</evidence>
<dbReference type="PIRSF" id="PIRSF002131">
    <property type="entry name" value="Ribosomal_S11"/>
    <property type="match status" value="1"/>
</dbReference>
<sequence>LGKVLILKSCGTEGFKNAKKGTNIAAQTTAIEISQEALRLGIETAKLRVQGIGPGRLAAIKGLQLGGTKIISITDNTHVSWNPPRPRKRRRI</sequence>